<evidence type="ECO:0000256" key="5">
    <source>
        <dbReference type="ARBA" id="ARBA00019746"/>
    </source>
</evidence>
<keyword evidence="7" id="KW-0819">tRNA processing</keyword>
<keyword evidence="6" id="KW-0158">Chromosome</keyword>
<dbReference type="EMBL" id="KB446535">
    <property type="protein sequence ID" value="EME49748.1"/>
    <property type="molecule type" value="Genomic_DNA"/>
</dbReference>
<evidence type="ECO:0000256" key="9">
    <source>
        <dbReference type="ARBA" id="ARBA00023015"/>
    </source>
</evidence>
<dbReference type="OrthoDB" id="2288868at2759"/>
<dbReference type="HOGENOM" id="CLU_146833_2_1_1"/>
<evidence type="ECO:0000256" key="11">
    <source>
        <dbReference type="ARBA" id="ARBA00023163"/>
    </source>
</evidence>
<keyword evidence="8" id="KW-0779">Telomere</keyword>
<evidence type="ECO:0000256" key="8">
    <source>
        <dbReference type="ARBA" id="ARBA00022895"/>
    </source>
</evidence>
<evidence type="ECO:0000256" key="2">
    <source>
        <dbReference type="ARBA" id="ARBA00004574"/>
    </source>
</evidence>
<evidence type="ECO:0000256" key="4">
    <source>
        <dbReference type="ARBA" id="ARBA00011534"/>
    </source>
</evidence>
<dbReference type="Proteomes" id="UP000016933">
    <property type="component" value="Unassembled WGS sequence"/>
</dbReference>
<organism evidence="15 16">
    <name type="scientific">Dothistroma septosporum (strain NZE10 / CBS 128990)</name>
    <name type="common">Red band needle blight fungus</name>
    <name type="synonym">Mycosphaerella pini</name>
    <dbReference type="NCBI Taxonomy" id="675120"/>
    <lineage>
        <taxon>Eukaryota</taxon>
        <taxon>Fungi</taxon>
        <taxon>Dikarya</taxon>
        <taxon>Ascomycota</taxon>
        <taxon>Pezizomycotina</taxon>
        <taxon>Dothideomycetes</taxon>
        <taxon>Dothideomycetidae</taxon>
        <taxon>Mycosphaerellales</taxon>
        <taxon>Mycosphaerellaceae</taxon>
        <taxon>Dothistroma</taxon>
    </lineage>
</organism>
<dbReference type="GO" id="GO:0008033">
    <property type="term" value="P:tRNA processing"/>
    <property type="evidence" value="ECO:0007669"/>
    <property type="project" value="UniProtKB-KW"/>
</dbReference>
<evidence type="ECO:0000313" key="16">
    <source>
        <dbReference type="Proteomes" id="UP000016933"/>
    </source>
</evidence>
<dbReference type="Pfam" id="PF08738">
    <property type="entry name" value="Gon7"/>
    <property type="match status" value="1"/>
</dbReference>
<evidence type="ECO:0000256" key="12">
    <source>
        <dbReference type="ARBA" id="ARBA00023242"/>
    </source>
</evidence>
<gene>
    <name evidence="15" type="ORF">DOTSEDRAFT_68505</name>
</gene>
<feature type="region of interest" description="Disordered" evidence="14">
    <location>
        <begin position="62"/>
        <end position="96"/>
    </location>
</feature>
<comment type="subunit">
    <text evidence="4">Component of the EKC/KEOPS complex composed of at least BUD32, CGI121, GON7, KAE1 and PCC1; the whole complex dimerizes.</text>
</comment>
<dbReference type="InterPro" id="IPR014849">
    <property type="entry name" value="EKC/KEOPS_Gon7"/>
</dbReference>
<keyword evidence="16" id="KW-1185">Reference proteome</keyword>
<protein>
    <recommendedName>
        <fullName evidence="5">EKC/KEOPS complex subunit GON7</fullName>
    </recommendedName>
</protein>
<evidence type="ECO:0000256" key="13">
    <source>
        <dbReference type="ARBA" id="ARBA00025393"/>
    </source>
</evidence>
<evidence type="ECO:0000256" key="10">
    <source>
        <dbReference type="ARBA" id="ARBA00023159"/>
    </source>
</evidence>
<reference evidence="16" key="1">
    <citation type="journal article" date="2012" name="PLoS Genet.">
        <title>The genomes of the fungal plant pathogens Cladosporium fulvum and Dothistroma septosporum reveal adaptation to different hosts and lifestyles but also signatures of common ancestry.</title>
        <authorList>
            <person name="de Wit P.J.G.M."/>
            <person name="van der Burgt A."/>
            <person name="Oekmen B."/>
            <person name="Stergiopoulos I."/>
            <person name="Abd-Elsalam K.A."/>
            <person name="Aerts A.L."/>
            <person name="Bahkali A.H."/>
            <person name="Beenen H.G."/>
            <person name="Chettri P."/>
            <person name="Cox M.P."/>
            <person name="Datema E."/>
            <person name="de Vries R.P."/>
            <person name="Dhillon B."/>
            <person name="Ganley A.R."/>
            <person name="Griffiths S.A."/>
            <person name="Guo Y."/>
            <person name="Hamelin R.C."/>
            <person name="Henrissat B."/>
            <person name="Kabir M.S."/>
            <person name="Jashni M.K."/>
            <person name="Kema G."/>
            <person name="Klaubauf S."/>
            <person name="Lapidus A."/>
            <person name="Levasseur A."/>
            <person name="Lindquist E."/>
            <person name="Mehrabi R."/>
            <person name="Ohm R.A."/>
            <person name="Owen T.J."/>
            <person name="Salamov A."/>
            <person name="Schwelm A."/>
            <person name="Schijlen E."/>
            <person name="Sun H."/>
            <person name="van den Burg H.A."/>
            <person name="van Ham R.C.H.J."/>
            <person name="Zhang S."/>
            <person name="Goodwin S.B."/>
            <person name="Grigoriev I.V."/>
            <person name="Collemare J."/>
            <person name="Bradshaw R.E."/>
        </authorList>
    </citation>
    <scope>NUCLEOTIDE SEQUENCE [LARGE SCALE GENOMIC DNA]</scope>
    <source>
        <strain evidence="16">NZE10 / CBS 128990</strain>
    </source>
</reference>
<evidence type="ECO:0000256" key="3">
    <source>
        <dbReference type="ARBA" id="ARBA00008529"/>
    </source>
</evidence>
<reference evidence="15 16" key="2">
    <citation type="journal article" date="2012" name="PLoS Pathog.">
        <title>Diverse lifestyles and strategies of plant pathogenesis encoded in the genomes of eighteen Dothideomycetes fungi.</title>
        <authorList>
            <person name="Ohm R.A."/>
            <person name="Feau N."/>
            <person name="Henrissat B."/>
            <person name="Schoch C.L."/>
            <person name="Horwitz B.A."/>
            <person name="Barry K.W."/>
            <person name="Condon B.J."/>
            <person name="Copeland A.C."/>
            <person name="Dhillon B."/>
            <person name="Glaser F."/>
            <person name="Hesse C.N."/>
            <person name="Kosti I."/>
            <person name="LaButti K."/>
            <person name="Lindquist E.A."/>
            <person name="Lucas S."/>
            <person name="Salamov A.A."/>
            <person name="Bradshaw R.E."/>
            <person name="Ciuffetti L."/>
            <person name="Hamelin R.C."/>
            <person name="Kema G.H.J."/>
            <person name="Lawrence C."/>
            <person name="Scott J.A."/>
            <person name="Spatafora J.W."/>
            <person name="Turgeon B.G."/>
            <person name="de Wit P.J.G.M."/>
            <person name="Zhong S."/>
            <person name="Goodwin S.B."/>
            <person name="Grigoriev I.V."/>
        </authorList>
    </citation>
    <scope>NUCLEOTIDE SEQUENCE [LARGE SCALE GENOMIC DNA]</scope>
    <source>
        <strain evidence="16">NZE10 / CBS 128990</strain>
    </source>
</reference>
<comment type="subcellular location">
    <subcellularLocation>
        <location evidence="2">Chromosome</location>
        <location evidence="2">Telomere</location>
    </subcellularLocation>
    <subcellularLocation>
        <location evidence="1">Nucleus</location>
    </subcellularLocation>
</comment>
<dbReference type="GO" id="GO:0005634">
    <property type="term" value="C:nucleus"/>
    <property type="evidence" value="ECO:0007669"/>
    <property type="project" value="UniProtKB-SubCell"/>
</dbReference>
<keyword evidence="9" id="KW-0805">Transcription regulation</keyword>
<keyword evidence="10" id="KW-0010">Activator</keyword>
<dbReference type="AlphaFoldDB" id="N1Q3E5"/>
<dbReference type="GO" id="GO:0000781">
    <property type="term" value="C:chromosome, telomeric region"/>
    <property type="evidence" value="ECO:0007669"/>
    <property type="project" value="UniProtKB-SubCell"/>
</dbReference>
<evidence type="ECO:0000313" key="15">
    <source>
        <dbReference type="EMBL" id="EME49748.1"/>
    </source>
</evidence>
<dbReference type="eggNOG" id="ENOG502RGHQ">
    <property type="taxonomic scope" value="Eukaryota"/>
</dbReference>
<evidence type="ECO:0000256" key="7">
    <source>
        <dbReference type="ARBA" id="ARBA00022694"/>
    </source>
</evidence>
<evidence type="ECO:0000256" key="14">
    <source>
        <dbReference type="SAM" id="MobiDB-lite"/>
    </source>
</evidence>
<accession>N1Q3E5</accession>
<feature type="compositionally biased region" description="Basic and acidic residues" evidence="14">
    <location>
        <begin position="75"/>
        <end position="90"/>
    </location>
</feature>
<sequence>MSASPLVAHYTSPKATQSLSYELPPLPEDGANVEQKTSYLAALRAKTTKLQDAVNAYLTQKMDEDKAAENVQAKASKDAEEREEEMYGKEDPEEAG</sequence>
<keyword evidence="12" id="KW-0539">Nucleus</keyword>
<comment type="similarity">
    <text evidence="3">Belongs to the GON7 family.</text>
</comment>
<keyword evidence="11" id="KW-0804">Transcription</keyword>
<proteinExistence type="inferred from homology"/>
<evidence type="ECO:0000256" key="1">
    <source>
        <dbReference type="ARBA" id="ARBA00004123"/>
    </source>
</evidence>
<comment type="function">
    <text evidence="13">Component of the EKC/KEOPS complex that is required for the formation of a threonylcarbamoyl group on adenosine at position 37 (t(6)A37) in tRNAs that read codons beginning with adenine. The complex is probably involved in the transfer of the threonylcarbamoyl moiety of threonylcarbamoyl-AMP (TC-AMP) to the N6 group of A37. GON7 likely plays a supporting role to the catalytic subunit KAE1 in the complex. The EKC/KEOPS complex also promotes both telomere uncapping and telomere elongation. The complex is required for efficient recruitment of transcriptional coactivators.</text>
</comment>
<name>N1Q3E5_DOTSN</name>
<dbReference type="OMA" id="TETFEHV"/>
<evidence type="ECO:0000256" key="6">
    <source>
        <dbReference type="ARBA" id="ARBA00022454"/>
    </source>
</evidence>
<feature type="region of interest" description="Disordered" evidence="14">
    <location>
        <begin position="1"/>
        <end position="21"/>
    </location>
</feature>